<sequence length="111" mass="12970">MKRVLLLTANVGSLFEEEARVQESWLNVITNNHWGHFNSSIWNTKNHTRFFNICHWTRTIMWLHPYNVIMNICEIFSSAISVSAAHVFSFAGIHLNNPKRQRMKDSTAIQL</sequence>
<organism evidence="1 2">
    <name type="scientific">Mesorhabditis belari</name>
    <dbReference type="NCBI Taxonomy" id="2138241"/>
    <lineage>
        <taxon>Eukaryota</taxon>
        <taxon>Metazoa</taxon>
        <taxon>Ecdysozoa</taxon>
        <taxon>Nematoda</taxon>
        <taxon>Chromadorea</taxon>
        <taxon>Rhabditida</taxon>
        <taxon>Rhabditina</taxon>
        <taxon>Rhabditomorpha</taxon>
        <taxon>Rhabditoidea</taxon>
        <taxon>Rhabditidae</taxon>
        <taxon>Mesorhabditinae</taxon>
        <taxon>Mesorhabditis</taxon>
    </lineage>
</organism>
<accession>A0AAF3F0V8</accession>
<protein>
    <submittedName>
        <fullName evidence="2">Uncharacterized protein</fullName>
    </submittedName>
</protein>
<reference evidence="2" key="1">
    <citation type="submission" date="2024-02" db="UniProtKB">
        <authorList>
            <consortium name="WormBaseParasite"/>
        </authorList>
    </citation>
    <scope>IDENTIFICATION</scope>
</reference>
<evidence type="ECO:0000313" key="1">
    <source>
        <dbReference type="Proteomes" id="UP000887575"/>
    </source>
</evidence>
<dbReference type="WBParaSite" id="MBELARI_LOCUS2012">
    <property type="protein sequence ID" value="MBELARI_LOCUS2012"/>
    <property type="gene ID" value="MBELARI_LOCUS2012"/>
</dbReference>
<keyword evidence="1" id="KW-1185">Reference proteome</keyword>
<evidence type="ECO:0000313" key="2">
    <source>
        <dbReference type="WBParaSite" id="MBELARI_LOCUS2012"/>
    </source>
</evidence>
<name>A0AAF3F0V8_9BILA</name>
<dbReference type="Proteomes" id="UP000887575">
    <property type="component" value="Unassembled WGS sequence"/>
</dbReference>
<dbReference type="AlphaFoldDB" id="A0AAF3F0V8"/>
<proteinExistence type="predicted"/>